<sequence length="31" mass="3391">MALSWATSTSSMKTRPLVGESRPPTMLKNVL</sequence>
<protein>
    <submittedName>
        <fullName evidence="2">Uncharacterized protein</fullName>
    </submittedName>
</protein>
<name>A0A0F8YR82_9ZZZZ</name>
<feature type="compositionally biased region" description="Polar residues" evidence="1">
    <location>
        <begin position="1"/>
        <end position="13"/>
    </location>
</feature>
<feature type="region of interest" description="Disordered" evidence="1">
    <location>
        <begin position="1"/>
        <end position="31"/>
    </location>
</feature>
<dbReference type="EMBL" id="LAZR01064887">
    <property type="protein sequence ID" value="KKK56649.1"/>
    <property type="molecule type" value="Genomic_DNA"/>
</dbReference>
<organism evidence="2">
    <name type="scientific">marine sediment metagenome</name>
    <dbReference type="NCBI Taxonomy" id="412755"/>
    <lineage>
        <taxon>unclassified sequences</taxon>
        <taxon>metagenomes</taxon>
        <taxon>ecological metagenomes</taxon>
    </lineage>
</organism>
<evidence type="ECO:0000256" key="1">
    <source>
        <dbReference type="SAM" id="MobiDB-lite"/>
    </source>
</evidence>
<evidence type="ECO:0000313" key="2">
    <source>
        <dbReference type="EMBL" id="KKK56649.1"/>
    </source>
</evidence>
<reference evidence="2" key="1">
    <citation type="journal article" date="2015" name="Nature">
        <title>Complex archaea that bridge the gap between prokaryotes and eukaryotes.</title>
        <authorList>
            <person name="Spang A."/>
            <person name="Saw J.H."/>
            <person name="Jorgensen S.L."/>
            <person name="Zaremba-Niedzwiedzka K."/>
            <person name="Martijn J."/>
            <person name="Lind A.E."/>
            <person name="van Eijk R."/>
            <person name="Schleper C."/>
            <person name="Guy L."/>
            <person name="Ettema T.J."/>
        </authorList>
    </citation>
    <scope>NUCLEOTIDE SEQUENCE</scope>
</reference>
<accession>A0A0F8YR82</accession>
<dbReference type="AlphaFoldDB" id="A0A0F8YR82"/>
<comment type="caution">
    <text evidence="2">The sequence shown here is derived from an EMBL/GenBank/DDBJ whole genome shotgun (WGS) entry which is preliminary data.</text>
</comment>
<proteinExistence type="predicted"/>
<feature type="non-terminal residue" evidence="2">
    <location>
        <position position="31"/>
    </location>
</feature>
<gene>
    <name evidence="2" type="ORF">LCGC14_3062430</name>
</gene>